<dbReference type="PANTHER" id="PTHR16128">
    <property type="entry name" value="FAD/NAD(P)-BINDING OXIDOREDUCTASE FAMILY PROTEIN"/>
    <property type="match status" value="1"/>
</dbReference>
<evidence type="ECO:0000313" key="2">
    <source>
        <dbReference type="EMBL" id="SDR90588.1"/>
    </source>
</evidence>
<dbReference type="RefSeq" id="WP_091726099.1">
    <property type="nucleotide sequence ID" value="NZ_LT629757.1"/>
</dbReference>
<sequence>MSTSGRAHGPVVVVGAGIAGVTCARELRAAGLDVRVLDRGRRLGGRMASRTLAGRPVDTGASYFTGGDERFDAVVRDWEARGVARRWTDTFHVLAPGQEPTTKSGPVRWGAGGGMRSLVEDLARGLDVQQHEVASVRRRDGVLEVDGEPAAAVVLAMPDAQARRLLDPTLASASATDRAYEPVLALSAVFDRRDWDDPGRTGDRFDGAFVNDHDVLAWIADDGRRRGDDAPVLVAHSTPGFAQPRLDDPAAAGSDLLDALRELLALGAEPTETHVQRWSLARPTGSREPTFHLSEDLVGLCGDGWGPVSKVQGAWVSGHDLGVELARRLG</sequence>
<dbReference type="InterPro" id="IPR002937">
    <property type="entry name" value="Amino_oxidase"/>
</dbReference>
<dbReference type="EMBL" id="LT629757">
    <property type="protein sequence ID" value="SDR90588.1"/>
    <property type="molecule type" value="Genomic_DNA"/>
</dbReference>
<proteinExistence type="predicted"/>
<gene>
    <name evidence="2" type="ORF">SAMN04488570_0687</name>
</gene>
<dbReference type="SUPFAM" id="SSF51905">
    <property type="entry name" value="FAD/NAD(P)-binding domain"/>
    <property type="match status" value="1"/>
</dbReference>
<dbReference type="Gene3D" id="3.90.660.10">
    <property type="match status" value="1"/>
</dbReference>
<name>A0A1H1MVC4_9ACTN</name>
<reference evidence="3" key="1">
    <citation type="submission" date="2016-10" db="EMBL/GenBank/DDBJ databases">
        <authorList>
            <person name="Varghese N."/>
            <person name="Submissions S."/>
        </authorList>
    </citation>
    <scope>NUCLEOTIDE SEQUENCE [LARGE SCALE GENOMIC DNA]</scope>
    <source>
        <strain evidence="3">DSM 22127</strain>
    </source>
</reference>
<dbReference type="GO" id="GO:0016491">
    <property type="term" value="F:oxidoreductase activity"/>
    <property type="evidence" value="ECO:0007669"/>
    <property type="project" value="InterPro"/>
</dbReference>
<protein>
    <recommendedName>
        <fullName evidence="1">Amine oxidase domain-containing protein</fullName>
    </recommendedName>
</protein>
<dbReference type="Gene3D" id="3.50.50.60">
    <property type="entry name" value="FAD/NAD(P)-binding domain"/>
    <property type="match status" value="1"/>
</dbReference>
<dbReference type="Pfam" id="PF13450">
    <property type="entry name" value="NAD_binding_8"/>
    <property type="match status" value="1"/>
</dbReference>
<evidence type="ECO:0000259" key="1">
    <source>
        <dbReference type="Pfam" id="PF01593"/>
    </source>
</evidence>
<evidence type="ECO:0000313" key="3">
    <source>
        <dbReference type="Proteomes" id="UP000198859"/>
    </source>
</evidence>
<accession>A0A1H1MVC4</accession>
<dbReference type="Pfam" id="PF01593">
    <property type="entry name" value="Amino_oxidase"/>
    <property type="match status" value="1"/>
</dbReference>
<organism evidence="2 3">
    <name type="scientific">Nocardioides scoriae</name>
    <dbReference type="NCBI Taxonomy" id="642780"/>
    <lineage>
        <taxon>Bacteria</taxon>
        <taxon>Bacillati</taxon>
        <taxon>Actinomycetota</taxon>
        <taxon>Actinomycetes</taxon>
        <taxon>Propionibacteriales</taxon>
        <taxon>Nocardioidaceae</taxon>
        <taxon>Nocardioides</taxon>
    </lineage>
</organism>
<dbReference type="OrthoDB" id="5792777at2"/>
<keyword evidence="3" id="KW-1185">Reference proteome</keyword>
<dbReference type="PANTHER" id="PTHR16128:SF5">
    <property type="entry name" value="FAD_NAD(P)-BINDING OXIDOREDUCTASE FAMILY PROTEIN"/>
    <property type="match status" value="1"/>
</dbReference>
<dbReference type="STRING" id="642780.SAMN04488570_0687"/>
<dbReference type="InterPro" id="IPR036188">
    <property type="entry name" value="FAD/NAD-bd_sf"/>
</dbReference>
<dbReference type="AlphaFoldDB" id="A0A1H1MVC4"/>
<feature type="domain" description="Amine oxidase" evidence="1">
    <location>
        <begin position="107"/>
        <end position="318"/>
    </location>
</feature>
<dbReference type="Proteomes" id="UP000198859">
    <property type="component" value="Chromosome I"/>
</dbReference>